<feature type="compositionally biased region" description="Basic and acidic residues" evidence="1">
    <location>
        <begin position="210"/>
        <end position="233"/>
    </location>
</feature>
<dbReference type="Proteomes" id="UP001515480">
    <property type="component" value="Unassembled WGS sequence"/>
</dbReference>
<evidence type="ECO:0000259" key="2">
    <source>
        <dbReference type="PROSITE" id="PS51321"/>
    </source>
</evidence>
<keyword evidence="4" id="KW-1185">Reference proteome</keyword>
<dbReference type="InterPro" id="IPR003618">
    <property type="entry name" value="TFIIS_cen_dom"/>
</dbReference>
<dbReference type="Gene3D" id="1.10.472.30">
    <property type="entry name" value="Transcription elongation factor S-II, central domain"/>
    <property type="match status" value="1"/>
</dbReference>
<reference evidence="3 4" key="1">
    <citation type="journal article" date="2024" name="Science">
        <title>Giant polyketide synthase enzymes in the biosynthesis of giant marine polyether toxins.</title>
        <authorList>
            <person name="Fallon T.R."/>
            <person name="Shende V.V."/>
            <person name="Wierzbicki I.H."/>
            <person name="Pendleton A.L."/>
            <person name="Watervoot N.F."/>
            <person name="Auber R.P."/>
            <person name="Gonzalez D.J."/>
            <person name="Wisecaver J.H."/>
            <person name="Moore B.S."/>
        </authorList>
    </citation>
    <scope>NUCLEOTIDE SEQUENCE [LARGE SCALE GENOMIC DNA]</scope>
    <source>
        <strain evidence="3 4">12B1</strain>
    </source>
</reference>
<organism evidence="3 4">
    <name type="scientific">Prymnesium parvum</name>
    <name type="common">Toxic golden alga</name>
    <dbReference type="NCBI Taxonomy" id="97485"/>
    <lineage>
        <taxon>Eukaryota</taxon>
        <taxon>Haptista</taxon>
        <taxon>Haptophyta</taxon>
        <taxon>Prymnesiophyceae</taxon>
        <taxon>Prymnesiales</taxon>
        <taxon>Prymnesiaceae</taxon>
        <taxon>Prymnesium</taxon>
    </lineage>
</organism>
<sequence>MGERAEAMEAALLRALEEANPAAEEYPRAFLLELARMIRESLATRARADGLASLVRSLCFNLKSNPQLAAAVCAERLSPQALCAMDAAEWAPEELRRERAAAAARGLRLRLREELSGAALSRTVRCESCGAREARFVHVGAQRDVSGKCETWGCKDKEVWSTLVQCCACGHSWHTDSVPLAATEKREETREARGEGREAGGTDSVPLAATEKREEAREARGEGREAGGTKAEEGGAAGKRGEVAAGERGVWRDRLQLRAELRDALLAAAGGDAAHDAFLGSSAAAIAVKAEAAWRESEESLGAHQRKLRAAAAAIGPHVLEQLVIGSLQPEQLATAALAPASRGERPAKQPRASYSTSSS</sequence>
<dbReference type="GO" id="GO:0006351">
    <property type="term" value="P:DNA-templated transcription"/>
    <property type="evidence" value="ECO:0007669"/>
    <property type="project" value="InterPro"/>
</dbReference>
<proteinExistence type="predicted"/>
<dbReference type="AlphaFoldDB" id="A0AB34JA82"/>
<protein>
    <recommendedName>
        <fullName evidence="2">TFIIS central domain-containing protein</fullName>
    </recommendedName>
</protein>
<evidence type="ECO:0000313" key="3">
    <source>
        <dbReference type="EMBL" id="KAL1518403.1"/>
    </source>
</evidence>
<evidence type="ECO:0000256" key="1">
    <source>
        <dbReference type="SAM" id="MobiDB-lite"/>
    </source>
</evidence>
<dbReference type="SUPFAM" id="SSF46942">
    <property type="entry name" value="Elongation factor TFIIS domain 2"/>
    <property type="match status" value="1"/>
</dbReference>
<feature type="region of interest" description="Disordered" evidence="1">
    <location>
        <begin position="180"/>
        <end position="243"/>
    </location>
</feature>
<accession>A0AB34JA82</accession>
<feature type="domain" description="TFIIS central" evidence="2">
    <location>
        <begin position="1"/>
        <end position="118"/>
    </location>
</feature>
<gene>
    <name evidence="3" type="ORF">AB1Y20_002697</name>
</gene>
<feature type="compositionally biased region" description="Basic and acidic residues" evidence="1">
    <location>
        <begin position="183"/>
        <end position="200"/>
    </location>
</feature>
<name>A0AB34JA82_PRYPA</name>
<comment type="caution">
    <text evidence="3">The sequence shown here is derived from an EMBL/GenBank/DDBJ whole genome shotgun (WGS) entry which is preliminary data.</text>
</comment>
<evidence type="ECO:0000313" key="4">
    <source>
        <dbReference type="Proteomes" id="UP001515480"/>
    </source>
</evidence>
<dbReference type="InterPro" id="IPR036575">
    <property type="entry name" value="TFIIS_cen_dom_sf"/>
</dbReference>
<dbReference type="EMBL" id="JBGBPQ010000010">
    <property type="protein sequence ID" value="KAL1518403.1"/>
    <property type="molecule type" value="Genomic_DNA"/>
</dbReference>
<dbReference type="PROSITE" id="PS51321">
    <property type="entry name" value="TFIIS_CENTRAL"/>
    <property type="match status" value="1"/>
</dbReference>
<feature type="region of interest" description="Disordered" evidence="1">
    <location>
        <begin position="337"/>
        <end position="360"/>
    </location>
</feature>
<dbReference type="Pfam" id="PF07500">
    <property type="entry name" value="TFIIS_M"/>
    <property type="match status" value="1"/>
</dbReference>